<keyword evidence="2" id="KW-0472">Membrane</keyword>
<organism evidence="4 5">
    <name type="scientific">Eiseniibacteriota bacterium</name>
    <dbReference type="NCBI Taxonomy" id="2212470"/>
    <lineage>
        <taxon>Bacteria</taxon>
        <taxon>Candidatus Eiseniibacteriota</taxon>
    </lineage>
</organism>
<dbReference type="Proteomes" id="UP000320913">
    <property type="component" value="Unassembled WGS sequence"/>
</dbReference>
<dbReference type="Gene3D" id="1.10.287.470">
    <property type="entry name" value="Helix hairpin bin"/>
    <property type="match status" value="1"/>
</dbReference>
<dbReference type="SUPFAM" id="SSF111369">
    <property type="entry name" value="HlyD-like secretion proteins"/>
    <property type="match status" value="1"/>
</dbReference>
<comment type="caution">
    <text evidence="4">The sequence shown here is derived from an EMBL/GenBank/DDBJ whole genome shotgun (WGS) entry which is preliminary data.</text>
</comment>
<evidence type="ECO:0000256" key="2">
    <source>
        <dbReference type="SAM" id="Phobius"/>
    </source>
</evidence>
<dbReference type="AlphaFoldDB" id="A0A538TAI1"/>
<feature type="transmembrane region" description="Helical" evidence="2">
    <location>
        <begin position="23"/>
        <end position="42"/>
    </location>
</feature>
<evidence type="ECO:0000313" key="4">
    <source>
        <dbReference type="EMBL" id="TMQ60544.1"/>
    </source>
</evidence>
<dbReference type="GO" id="GO:1990281">
    <property type="term" value="C:efflux pump complex"/>
    <property type="evidence" value="ECO:0007669"/>
    <property type="project" value="TreeGrafter"/>
</dbReference>
<dbReference type="GO" id="GO:0015562">
    <property type="term" value="F:efflux transmembrane transporter activity"/>
    <property type="evidence" value="ECO:0007669"/>
    <property type="project" value="TreeGrafter"/>
</dbReference>
<name>A0A538TAI1_UNCEI</name>
<dbReference type="Pfam" id="PF25917">
    <property type="entry name" value="BSH_RND"/>
    <property type="match status" value="1"/>
</dbReference>
<gene>
    <name evidence="4" type="ORF">E6K75_02740</name>
</gene>
<feature type="region of interest" description="Disordered" evidence="1">
    <location>
        <begin position="139"/>
        <end position="162"/>
    </location>
</feature>
<feature type="domain" description="Multidrug resistance protein MdtA-like barrel-sandwich hybrid" evidence="3">
    <location>
        <begin position="77"/>
        <end position="114"/>
    </location>
</feature>
<dbReference type="PANTHER" id="PTHR30469">
    <property type="entry name" value="MULTIDRUG RESISTANCE PROTEIN MDTA"/>
    <property type="match status" value="1"/>
</dbReference>
<sequence length="162" mass="17357">MATPARVERSPWMQVSALTRRPLAIAAVLVLVIATILIARGSRHGGDKTRIMTAAVERRNIALSIEATGTVEPIDLVEVKSKASGQIVRMPVQVGSFVPKGALLAQIDPRDVQNQYDQALAALRAAQAKVEISRAQKARSDGLYAKQVATTPRSARRSPAPS</sequence>
<evidence type="ECO:0000313" key="5">
    <source>
        <dbReference type="Proteomes" id="UP000320913"/>
    </source>
</evidence>
<dbReference type="InterPro" id="IPR058625">
    <property type="entry name" value="MdtA-like_BSH"/>
</dbReference>
<keyword evidence="2" id="KW-0812">Transmembrane</keyword>
<evidence type="ECO:0000256" key="1">
    <source>
        <dbReference type="SAM" id="MobiDB-lite"/>
    </source>
</evidence>
<reference evidence="4 5" key="1">
    <citation type="journal article" date="2019" name="Nat. Microbiol.">
        <title>Mediterranean grassland soil C-N compound turnover is dependent on rainfall and depth, and is mediated by genomically divergent microorganisms.</title>
        <authorList>
            <person name="Diamond S."/>
            <person name="Andeer P.F."/>
            <person name="Li Z."/>
            <person name="Crits-Christoph A."/>
            <person name="Burstein D."/>
            <person name="Anantharaman K."/>
            <person name="Lane K.R."/>
            <person name="Thomas B.C."/>
            <person name="Pan C."/>
            <person name="Northen T.R."/>
            <person name="Banfield J.F."/>
        </authorList>
    </citation>
    <scope>NUCLEOTIDE SEQUENCE [LARGE SCALE GENOMIC DNA]</scope>
    <source>
        <strain evidence="4">WS_5</strain>
    </source>
</reference>
<keyword evidence="2" id="KW-1133">Transmembrane helix</keyword>
<proteinExistence type="predicted"/>
<accession>A0A538TAI1</accession>
<dbReference type="Gene3D" id="2.40.50.100">
    <property type="match status" value="1"/>
</dbReference>
<protein>
    <submittedName>
        <fullName evidence="4">Biotin/lipoyl-binding protein</fullName>
    </submittedName>
</protein>
<dbReference type="EMBL" id="VBOV01000075">
    <property type="protein sequence ID" value="TMQ60544.1"/>
    <property type="molecule type" value="Genomic_DNA"/>
</dbReference>
<evidence type="ECO:0000259" key="3">
    <source>
        <dbReference type="Pfam" id="PF25917"/>
    </source>
</evidence>